<dbReference type="Proteomes" id="UP000324241">
    <property type="component" value="Unassembled WGS sequence"/>
</dbReference>
<comment type="caution">
    <text evidence="9">The sequence shown here is derived from an EMBL/GenBank/DDBJ whole genome shotgun (WGS) entry which is preliminary data.</text>
</comment>
<dbReference type="SUPFAM" id="SSF48264">
    <property type="entry name" value="Cytochrome P450"/>
    <property type="match status" value="1"/>
</dbReference>
<accession>A0A5M9MCN8</accession>
<dbReference type="AlphaFoldDB" id="A0A5M9MCN8"/>
<feature type="binding site" description="axial binding residue" evidence="7">
    <location>
        <position position="449"/>
    </location>
    <ligand>
        <name>heme</name>
        <dbReference type="ChEBI" id="CHEBI:30413"/>
    </ligand>
    <ligandPart>
        <name>Fe</name>
        <dbReference type="ChEBI" id="CHEBI:18248"/>
    </ligandPart>
</feature>
<dbReference type="GO" id="GO:0005506">
    <property type="term" value="F:iron ion binding"/>
    <property type="evidence" value="ECO:0007669"/>
    <property type="project" value="InterPro"/>
</dbReference>
<evidence type="ECO:0000256" key="8">
    <source>
        <dbReference type="SAM" id="Phobius"/>
    </source>
</evidence>
<keyword evidence="8" id="KW-1133">Transmembrane helix</keyword>
<feature type="transmembrane region" description="Helical" evidence="8">
    <location>
        <begin position="15"/>
        <end position="35"/>
    </location>
</feature>
<dbReference type="VEuPathDB" id="FungiDB:EYZ11_003647"/>
<evidence type="ECO:0000256" key="6">
    <source>
        <dbReference type="ARBA" id="ARBA00023033"/>
    </source>
</evidence>
<keyword evidence="3 7" id="KW-0479">Metal-binding</keyword>
<keyword evidence="8" id="KW-0812">Transmembrane</keyword>
<dbReference type="GO" id="GO:0004497">
    <property type="term" value="F:monooxygenase activity"/>
    <property type="evidence" value="ECO:0007669"/>
    <property type="project" value="UniProtKB-KW"/>
</dbReference>
<reference evidence="9 10" key="1">
    <citation type="submission" date="2019-08" db="EMBL/GenBank/DDBJ databases">
        <title>The genome sequence of a newly discovered highly antifungal drug resistant Aspergillus species, Aspergillus tanneri NIH 1004.</title>
        <authorList>
            <person name="Mounaud S."/>
            <person name="Singh I."/>
            <person name="Joardar V."/>
            <person name="Pakala S."/>
            <person name="Pakala S."/>
            <person name="Venepally P."/>
            <person name="Chung J.K."/>
            <person name="Losada L."/>
            <person name="Nierman W.C."/>
        </authorList>
    </citation>
    <scope>NUCLEOTIDE SEQUENCE [LARGE SCALE GENOMIC DNA]</scope>
    <source>
        <strain evidence="9 10">NIH1004</strain>
    </source>
</reference>
<comment type="similarity">
    <text evidence="2">Belongs to the cytochrome P450 family.</text>
</comment>
<evidence type="ECO:0000256" key="5">
    <source>
        <dbReference type="ARBA" id="ARBA00023004"/>
    </source>
</evidence>
<dbReference type="OrthoDB" id="1844152at2759"/>
<dbReference type="GeneID" id="54332488"/>
<keyword evidence="5 7" id="KW-0408">Iron</keyword>
<evidence type="ECO:0000313" key="10">
    <source>
        <dbReference type="Proteomes" id="UP000324241"/>
    </source>
</evidence>
<keyword evidence="7" id="KW-0349">Heme</keyword>
<dbReference type="InterPro" id="IPR001128">
    <property type="entry name" value="Cyt_P450"/>
</dbReference>
<evidence type="ECO:0000256" key="1">
    <source>
        <dbReference type="ARBA" id="ARBA00001971"/>
    </source>
</evidence>
<dbReference type="Pfam" id="PF00067">
    <property type="entry name" value="p450"/>
    <property type="match status" value="1"/>
</dbReference>
<protein>
    <recommendedName>
        <fullName evidence="11">Cytochrome P450 monooxygenase</fullName>
    </recommendedName>
</protein>
<keyword evidence="8" id="KW-0472">Membrane</keyword>
<evidence type="ECO:0008006" key="11">
    <source>
        <dbReference type="Google" id="ProtNLM"/>
    </source>
</evidence>
<comment type="cofactor">
    <cofactor evidence="1 7">
        <name>heme</name>
        <dbReference type="ChEBI" id="CHEBI:30413"/>
    </cofactor>
</comment>
<evidence type="ECO:0000256" key="4">
    <source>
        <dbReference type="ARBA" id="ARBA00023002"/>
    </source>
</evidence>
<name>A0A5M9MCN8_9EURO</name>
<organism evidence="9 10">
    <name type="scientific">Aspergillus tanneri</name>
    <dbReference type="NCBI Taxonomy" id="1220188"/>
    <lineage>
        <taxon>Eukaryota</taxon>
        <taxon>Fungi</taxon>
        <taxon>Dikarya</taxon>
        <taxon>Ascomycota</taxon>
        <taxon>Pezizomycotina</taxon>
        <taxon>Eurotiomycetes</taxon>
        <taxon>Eurotiomycetidae</taxon>
        <taxon>Eurotiales</taxon>
        <taxon>Aspergillaceae</taxon>
        <taxon>Aspergillus</taxon>
        <taxon>Aspergillus subgen. Circumdati</taxon>
    </lineage>
</organism>
<dbReference type="GO" id="GO:0016705">
    <property type="term" value="F:oxidoreductase activity, acting on paired donors, with incorporation or reduction of molecular oxygen"/>
    <property type="evidence" value="ECO:0007669"/>
    <property type="project" value="InterPro"/>
</dbReference>
<dbReference type="EMBL" id="QUQM01000005">
    <property type="protein sequence ID" value="KAA8643024.1"/>
    <property type="molecule type" value="Genomic_DNA"/>
</dbReference>
<dbReference type="CDD" id="cd11041">
    <property type="entry name" value="CYP503A1-like"/>
    <property type="match status" value="1"/>
</dbReference>
<gene>
    <name evidence="9" type="ORF">ATNIH1004_009786</name>
</gene>
<evidence type="ECO:0000256" key="3">
    <source>
        <dbReference type="ARBA" id="ARBA00022723"/>
    </source>
</evidence>
<dbReference type="PANTHER" id="PTHR46206">
    <property type="entry name" value="CYTOCHROME P450"/>
    <property type="match status" value="1"/>
</dbReference>
<dbReference type="GO" id="GO:0019748">
    <property type="term" value="P:secondary metabolic process"/>
    <property type="evidence" value="ECO:0007669"/>
    <property type="project" value="UniProtKB-ARBA"/>
</dbReference>
<dbReference type="InterPro" id="IPR002403">
    <property type="entry name" value="Cyt_P450_E_grp-IV"/>
</dbReference>
<dbReference type="Gene3D" id="1.10.630.10">
    <property type="entry name" value="Cytochrome P450"/>
    <property type="match status" value="1"/>
</dbReference>
<dbReference type="InterPro" id="IPR036396">
    <property type="entry name" value="Cyt_P450_sf"/>
</dbReference>
<sequence length="508" mass="59420">MDWLVHLPNWPLQPAIWPLYLTIVLVLYTTLRYTVTRCKAPTIKFNHYLPNFFNRLLYFIDAPGMIQYGYEKFAGMPFQILKPDGNLIILPPRYMEEFKNLPSSRISLLHAQHKNVLGEYVNILLDSELPAYTVTKKLTPALNRIVPRTINELQYAFPTVIPECKDRWVSVSLYEMILSIMSRTTSRIIVGDTLCRDERWLNLVIRYTNNIGVTIFLLRPFPKFLRPLMAKFLPSVWKLPKQLAYACDEFFLPMINERRHKERTDPNYKKPDDFMQWMMDSADNEYDKKPETLTHGLMTIVALAAVHTSTMLTTHAIYDLILRPELLEPLREEIQETLKDGWENATQASFLAQRRLDSFLRESHRLNPTSEVTAQRIVRGEKLVLSDSFVLPKGSHICFPSGPMSRDEDIIPDAMIFDAFRWCRDPNSRNYLVTIDRTNMHFGYGRQACPGRFYAVSTIKAILSRFIMEYDFKFEKDLKKRPKNILNGDHIMPNMMTKVHIKERGVKI</sequence>
<evidence type="ECO:0000256" key="2">
    <source>
        <dbReference type="ARBA" id="ARBA00010617"/>
    </source>
</evidence>
<dbReference type="RefSeq" id="XP_033422386.1">
    <property type="nucleotide sequence ID" value="XM_033574368.1"/>
</dbReference>
<dbReference type="PANTHER" id="PTHR46206:SF7">
    <property type="entry name" value="P450, PUTATIVE (EUROFUNG)-RELATED"/>
    <property type="match status" value="1"/>
</dbReference>
<keyword evidence="4" id="KW-0560">Oxidoreductase</keyword>
<keyword evidence="6" id="KW-0503">Monooxygenase</keyword>
<dbReference type="GO" id="GO:0020037">
    <property type="term" value="F:heme binding"/>
    <property type="evidence" value="ECO:0007669"/>
    <property type="project" value="InterPro"/>
</dbReference>
<dbReference type="PRINTS" id="PR00465">
    <property type="entry name" value="EP450IV"/>
</dbReference>
<proteinExistence type="inferred from homology"/>
<evidence type="ECO:0000256" key="7">
    <source>
        <dbReference type="PIRSR" id="PIRSR602403-1"/>
    </source>
</evidence>
<evidence type="ECO:0000313" key="9">
    <source>
        <dbReference type="EMBL" id="KAA8643024.1"/>
    </source>
</evidence>